<organism evidence="4 5">
    <name type="scientific">Mortierella alpina</name>
    <name type="common">Oleaginous fungus</name>
    <name type="synonym">Mortierella renispora</name>
    <dbReference type="NCBI Taxonomy" id="64518"/>
    <lineage>
        <taxon>Eukaryota</taxon>
        <taxon>Fungi</taxon>
        <taxon>Fungi incertae sedis</taxon>
        <taxon>Mucoromycota</taxon>
        <taxon>Mortierellomycotina</taxon>
        <taxon>Mortierellomycetes</taxon>
        <taxon>Mortierellales</taxon>
        <taxon>Mortierellaceae</taxon>
        <taxon>Mortierella</taxon>
    </lineage>
</organism>
<dbReference type="Gene3D" id="2.60.120.260">
    <property type="entry name" value="Galactose-binding domain-like"/>
    <property type="match status" value="2"/>
</dbReference>
<dbReference type="InterPro" id="IPR001944">
    <property type="entry name" value="Glycoside_Hdrlase_35"/>
</dbReference>
<dbReference type="AlphaFoldDB" id="A0A9P8ACN4"/>
<dbReference type="InterPro" id="IPR031330">
    <property type="entry name" value="Gly_Hdrlase_35_cat"/>
</dbReference>
<dbReference type="SUPFAM" id="SSF51445">
    <property type="entry name" value="(Trans)glycosidases"/>
    <property type="match status" value="1"/>
</dbReference>
<gene>
    <name evidence="4" type="ORF">KVV02_001386</name>
</gene>
<dbReference type="PANTHER" id="PTHR23421">
    <property type="entry name" value="BETA-GALACTOSIDASE RELATED"/>
    <property type="match status" value="1"/>
</dbReference>
<dbReference type="EMBL" id="JAIFTL010000012">
    <property type="protein sequence ID" value="KAG9326862.1"/>
    <property type="molecule type" value="Genomic_DNA"/>
</dbReference>
<name>A0A9P8ACN4_MORAP</name>
<accession>A0A9P8ACN4</accession>
<reference evidence="4" key="1">
    <citation type="submission" date="2021-07" db="EMBL/GenBank/DDBJ databases">
        <title>Draft genome of Mortierella alpina, strain LL118, isolated from an aspen leaf litter sample.</title>
        <authorList>
            <person name="Yang S."/>
            <person name="Vinatzer B.A."/>
        </authorList>
    </citation>
    <scope>NUCLEOTIDE SEQUENCE</scope>
    <source>
        <strain evidence="4">LL118</strain>
    </source>
</reference>
<evidence type="ECO:0000313" key="4">
    <source>
        <dbReference type="EMBL" id="KAG9326862.1"/>
    </source>
</evidence>
<feature type="non-terminal residue" evidence="4">
    <location>
        <position position="1"/>
    </location>
</feature>
<dbReference type="InterPro" id="IPR017853">
    <property type="entry name" value="GH"/>
</dbReference>
<dbReference type="InterPro" id="IPR008979">
    <property type="entry name" value="Galactose-bd-like_sf"/>
</dbReference>
<dbReference type="Proteomes" id="UP000717515">
    <property type="component" value="Unassembled WGS sequence"/>
</dbReference>
<dbReference type="SUPFAM" id="SSF49785">
    <property type="entry name" value="Galactose-binding domain-like"/>
    <property type="match status" value="1"/>
</dbReference>
<dbReference type="GO" id="GO:0004553">
    <property type="term" value="F:hydrolase activity, hydrolyzing O-glycosyl compounds"/>
    <property type="evidence" value="ECO:0007669"/>
    <property type="project" value="InterPro"/>
</dbReference>
<comment type="caution">
    <text evidence="4">The sequence shown here is derived from an EMBL/GenBank/DDBJ whole genome shotgun (WGS) entry which is preliminary data.</text>
</comment>
<dbReference type="Pfam" id="PF01301">
    <property type="entry name" value="Glyco_hydro_35"/>
    <property type="match status" value="1"/>
</dbReference>
<evidence type="ECO:0000256" key="2">
    <source>
        <dbReference type="RuleBase" id="RU003679"/>
    </source>
</evidence>
<sequence>LSLHRFLEQRTLGSLKHIHTQDTLYDKNKYSHILNFDKHSLILHGQPTLILSGEFHYWRLPDRSRWRPILEQYRSAGLNCIRIYFHWGFHSPAEGKYIFDEGSNRDINYLLTLCEELGLYVLAAPGPYICAETQAGGFPIWLAAKREIRLRHMSTNFWKVYDPTFMAYCVEYFEQILPFLAKHQITNGDNGCVLALQIENEAFQHVFGYPFGCHDDMRVLAKTARDCGITVPLFTNDGFEQGSFIVKADPKRKNMDFGIDLYGFDKYVVFTPNSEPTSWVLSRDPSSLEEWSPSTVTAELDLMEHKVRSFGHANQRTPIFIPELQGGWFNHYGIKYTYDAIYKFYGDQYTRLLLDTVVAQGCTMLNFYMFYGGTNWGTLGDPDVYTSYDYSACIREYGLMSGRLRKLRQGLLFLQSFADIMVRTDAVHSSQAVLTVRSSLENTICQQRQSHVRSTTLGPVQLIFVRNFSEQKLDRFELSTVLNNQEVGGGKGGASTTKLSCYLPYKASFIALGNYSTLNPDIHLILSATPIVLRAFSRNGNKEIWIAALAGASSTTEMAFSGDVFIKHAGVQTASLAGQIKLRQCLENKQVSVLSVPEGATSAHVVLSSGLESSSSSRPVLHIIFMDQPSLSTLYCHYDNCHAMKVPIHSEPRDAKNMASSPKIITWGSYNARYDSKHQELTVESTEHQQELHILSFEHPDTSLVNTSPRSMIFGPDLPYRLIDLKATPAAGLALQPTSRWIKRYQNGIKLHGWEKRHTDFKSFAWKDCLRQSPSSDVFRHVSLDYYFTSGHILYRGTFKTHASALLLPAESGSSVWLKVNMRHRVIAYVNGVCLGSHMTYSRQLCSPGAKMGWDPAFLGSHRFLIMPHALEAATSMQAGGKRAMEQEQVEHEIILVIDSFGLSRQPFVVDDIRNPRGLLSARVQGKAVVPGSESWQVAGVDVRELDMAYESTGFPDEHSEQGWQAVATAEDDFELPRVVPDEGVTWWRMRFEGAPTSNANIPLCCRLEGDFSAMILLNNVLVGRYFGADSPQQDFYLVDGLLHASESGQLNELKLMIYGSNESESLHERTSVRVLPWRIEDAEGEQGRWSGNVLFSTDEIQSKEVQAGAFWTFRQTILHGREA</sequence>
<dbReference type="PRINTS" id="PR00742">
    <property type="entry name" value="GLHYDRLASE35"/>
</dbReference>
<evidence type="ECO:0000259" key="3">
    <source>
        <dbReference type="Pfam" id="PF01301"/>
    </source>
</evidence>
<dbReference type="Gene3D" id="3.20.20.80">
    <property type="entry name" value="Glycosidases"/>
    <property type="match status" value="1"/>
</dbReference>
<evidence type="ECO:0000256" key="1">
    <source>
        <dbReference type="ARBA" id="ARBA00009809"/>
    </source>
</evidence>
<evidence type="ECO:0000313" key="5">
    <source>
        <dbReference type="Proteomes" id="UP000717515"/>
    </source>
</evidence>
<comment type="similarity">
    <text evidence="1 2">Belongs to the glycosyl hydrolase 35 family.</text>
</comment>
<proteinExistence type="inferred from homology"/>
<feature type="domain" description="Glycoside hydrolase 35 catalytic" evidence="3">
    <location>
        <begin position="40"/>
        <end position="409"/>
    </location>
</feature>
<protein>
    <recommendedName>
        <fullName evidence="3">Glycoside hydrolase 35 catalytic domain-containing protein</fullName>
    </recommendedName>
</protein>
<dbReference type="GO" id="GO:0005975">
    <property type="term" value="P:carbohydrate metabolic process"/>
    <property type="evidence" value="ECO:0007669"/>
    <property type="project" value="InterPro"/>
</dbReference>